<name>A0A1F7IEZ0_9BACT</name>
<dbReference type="STRING" id="1802056.A2954_02670"/>
<gene>
    <name evidence="2" type="ORF">A2954_02670</name>
</gene>
<reference evidence="2 3" key="1">
    <citation type="journal article" date="2016" name="Nat. Commun.">
        <title>Thousands of microbial genomes shed light on interconnected biogeochemical processes in an aquifer system.</title>
        <authorList>
            <person name="Anantharaman K."/>
            <person name="Brown C.T."/>
            <person name="Hug L.A."/>
            <person name="Sharon I."/>
            <person name="Castelle C.J."/>
            <person name="Probst A.J."/>
            <person name="Thomas B.C."/>
            <person name="Singh A."/>
            <person name="Wilkins M.J."/>
            <person name="Karaoz U."/>
            <person name="Brodie E.L."/>
            <person name="Williams K.H."/>
            <person name="Hubbard S.S."/>
            <person name="Banfield J.F."/>
        </authorList>
    </citation>
    <scope>NUCLEOTIDE SEQUENCE [LARGE SCALE GENOMIC DNA]</scope>
</reference>
<dbReference type="Pfam" id="PF13338">
    <property type="entry name" value="AbiEi_4"/>
    <property type="match status" value="1"/>
</dbReference>
<proteinExistence type="predicted"/>
<comment type="caution">
    <text evidence="2">The sequence shown here is derived from an EMBL/GenBank/DDBJ whole genome shotgun (WGS) entry which is preliminary data.</text>
</comment>
<dbReference type="AlphaFoldDB" id="A0A1F7IEZ0"/>
<organism evidence="2 3">
    <name type="scientific">Candidatus Roizmanbacteria bacterium RIFCSPLOWO2_01_FULL_37_12</name>
    <dbReference type="NCBI Taxonomy" id="1802056"/>
    <lineage>
        <taxon>Bacteria</taxon>
        <taxon>Candidatus Roizmaniibacteriota</taxon>
    </lineage>
</organism>
<feature type="domain" description="AbiEi antitoxin N-terminal" evidence="1">
    <location>
        <begin position="2"/>
        <end position="52"/>
    </location>
</feature>
<dbReference type="EMBL" id="MGAG01000008">
    <property type="protein sequence ID" value="OGK41928.1"/>
    <property type="molecule type" value="Genomic_DNA"/>
</dbReference>
<evidence type="ECO:0000259" key="1">
    <source>
        <dbReference type="Pfam" id="PF13338"/>
    </source>
</evidence>
<protein>
    <recommendedName>
        <fullName evidence="1">AbiEi antitoxin N-terminal domain-containing protein</fullName>
    </recommendedName>
</protein>
<evidence type="ECO:0000313" key="3">
    <source>
        <dbReference type="Proteomes" id="UP000177698"/>
    </source>
</evidence>
<evidence type="ECO:0000313" key="2">
    <source>
        <dbReference type="EMBL" id="OGK41928.1"/>
    </source>
</evidence>
<accession>A0A1F7IEZ0</accession>
<dbReference type="InterPro" id="IPR025159">
    <property type="entry name" value="AbiEi_N"/>
</dbReference>
<sequence>MFLQQLVKTGKTVFSSEDLGKIFEIDNKNYLKVVLSRLTKRGELIRLRKGIFIIREDYNRYELANKLKRPSYVSLERILFENDIIFQDYSNAITSVSNNSYKEQIAGFDYSYYKIKDEILTNPIGIEIKNNYAVATTERASCDLIYLMKNFYFDNIDHINKDLLKEISKIYNKRVIREVEKICSTQKNMEK</sequence>
<dbReference type="Proteomes" id="UP000177698">
    <property type="component" value="Unassembled WGS sequence"/>
</dbReference>